<keyword evidence="2" id="KW-1185">Reference proteome</keyword>
<sequence length="167" mass="19135">MPLALSSSPDPRSEVPSILRVTPNFNLVSNVELDLNSNQHCQSLVSAFERISLLINTFTDILDDLDAPKRDPDFNTLLIRYQTKKLVDRLLAIGTRDCDLFRHREYHLARFGRRNQLNSSLNHKKVLHSKRNGVDCSGDLWAIHTRTRTRTRTFRIFIPVSPSSLPA</sequence>
<reference evidence="1 2" key="1">
    <citation type="journal article" date="2024" name="Commun. Biol.">
        <title>Comparative genomic analysis of thermophilic fungi reveals convergent evolutionary adaptations and gene losses.</title>
        <authorList>
            <person name="Steindorff A.S."/>
            <person name="Aguilar-Pontes M.V."/>
            <person name="Robinson A.J."/>
            <person name="Andreopoulos B."/>
            <person name="LaButti K."/>
            <person name="Kuo A."/>
            <person name="Mondo S."/>
            <person name="Riley R."/>
            <person name="Otillar R."/>
            <person name="Haridas S."/>
            <person name="Lipzen A."/>
            <person name="Grimwood J."/>
            <person name="Schmutz J."/>
            <person name="Clum A."/>
            <person name="Reid I.D."/>
            <person name="Moisan M.C."/>
            <person name="Butler G."/>
            <person name="Nguyen T.T.M."/>
            <person name="Dewar K."/>
            <person name="Conant G."/>
            <person name="Drula E."/>
            <person name="Henrissat B."/>
            <person name="Hansel C."/>
            <person name="Singer S."/>
            <person name="Hutchinson M.I."/>
            <person name="de Vries R.P."/>
            <person name="Natvig D.O."/>
            <person name="Powell A.J."/>
            <person name="Tsang A."/>
            <person name="Grigoriev I.V."/>
        </authorList>
    </citation>
    <scope>NUCLEOTIDE SEQUENCE [LARGE SCALE GENOMIC DNA]</scope>
    <source>
        <strain evidence="1 2">CBS 494.80</strain>
    </source>
</reference>
<evidence type="ECO:0000313" key="2">
    <source>
        <dbReference type="Proteomes" id="UP001595075"/>
    </source>
</evidence>
<accession>A0ABR4D0Y7</accession>
<dbReference type="EMBL" id="JAZHXI010000001">
    <property type="protein sequence ID" value="KAL2075807.1"/>
    <property type="molecule type" value="Genomic_DNA"/>
</dbReference>
<comment type="caution">
    <text evidence="1">The sequence shown here is derived from an EMBL/GenBank/DDBJ whole genome shotgun (WGS) entry which is preliminary data.</text>
</comment>
<gene>
    <name evidence="1" type="ORF">VTL71DRAFT_750</name>
</gene>
<dbReference type="Proteomes" id="UP001595075">
    <property type="component" value="Unassembled WGS sequence"/>
</dbReference>
<organism evidence="1 2">
    <name type="scientific">Oculimacula yallundae</name>
    <dbReference type="NCBI Taxonomy" id="86028"/>
    <lineage>
        <taxon>Eukaryota</taxon>
        <taxon>Fungi</taxon>
        <taxon>Dikarya</taxon>
        <taxon>Ascomycota</taxon>
        <taxon>Pezizomycotina</taxon>
        <taxon>Leotiomycetes</taxon>
        <taxon>Helotiales</taxon>
        <taxon>Ploettnerulaceae</taxon>
        <taxon>Oculimacula</taxon>
    </lineage>
</organism>
<name>A0ABR4D0Y7_9HELO</name>
<protein>
    <submittedName>
        <fullName evidence="1">Uncharacterized protein</fullName>
    </submittedName>
</protein>
<evidence type="ECO:0000313" key="1">
    <source>
        <dbReference type="EMBL" id="KAL2075807.1"/>
    </source>
</evidence>
<proteinExistence type="predicted"/>